<dbReference type="AlphaFoldDB" id="A0A2N3KSR9"/>
<accession>A0A2N3KSR9</accession>
<proteinExistence type="predicted"/>
<dbReference type="InterPro" id="IPR027924">
    <property type="entry name" value="XkdF"/>
</dbReference>
<organism evidence="3 4">
    <name type="scientific">Thalassospira marina</name>
    <dbReference type="NCBI Taxonomy" id="2048283"/>
    <lineage>
        <taxon>Bacteria</taxon>
        <taxon>Pseudomonadati</taxon>
        <taxon>Pseudomonadota</taxon>
        <taxon>Alphaproteobacteria</taxon>
        <taxon>Rhodospirillales</taxon>
        <taxon>Thalassospiraceae</taxon>
        <taxon>Thalassospira</taxon>
    </lineage>
</organism>
<protein>
    <recommendedName>
        <fullName evidence="2">Phage-like element PBSX protein XkdF domain-containing protein</fullName>
    </recommendedName>
</protein>
<evidence type="ECO:0000259" key="2">
    <source>
        <dbReference type="Pfam" id="PF14550"/>
    </source>
</evidence>
<comment type="caution">
    <text evidence="3">The sequence shown here is derived from an EMBL/GenBank/DDBJ whole genome shotgun (WGS) entry which is preliminary data.</text>
</comment>
<sequence length="276" mass="29593">MPKRKLTDLHVNWISLCARPVNGKAVVLKSQDGLTPITFDIKKSDDELRVVYGIVYPVGDASTADAEGDFADADVIRKAMWAFMREGLQKNIDVQHSFAREDAYVVENWLLRKGDGLFPEEPEGSWAVGIKINSEDIWQKYKKGELTGLSLAGFGSGDIVEDVPVSKAEAAGLLERFKTLLKGKDSMELNEEQINAIADKVTANLQKAQQDQAAAAADQGADDKAQAAGGNDAMAELAKALKSLPDQITDAVAKAMPKGSDSGTFAGSFGGDDTVC</sequence>
<dbReference type="EMBL" id="NWTK01000008">
    <property type="protein sequence ID" value="PKR53523.1"/>
    <property type="molecule type" value="Genomic_DNA"/>
</dbReference>
<name>A0A2N3KSR9_9PROT</name>
<dbReference type="RefSeq" id="WP_101267322.1">
    <property type="nucleotide sequence ID" value="NZ_NWTK01000008.1"/>
</dbReference>
<evidence type="ECO:0000313" key="4">
    <source>
        <dbReference type="Proteomes" id="UP000233597"/>
    </source>
</evidence>
<reference evidence="3 4" key="1">
    <citation type="submission" date="2017-09" db="EMBL/GenBank/DDBJ databases">
        <title>Biodiversity and function of Thalassospira species in the particle-attached aromatic-hydrocarbon-degrading consortia from the surface seawater of the South China Sea.</title>
        <authorList>
            <person name="Dong C."/>
            <person name="Liu R."/>
            <person name="Shao Z."/>
        </authorList>
    </citation>
    <scope>NUCLEOTIDE SEQUENCE [LARGE SCALE GENOMIC DNA]</scope>
    <source>
        <strain evidence="3 4">CSC1P2</strain>
    </source>
</reference>
<gene>
    <name evidence="3" type="ORF">COO20_13365</name>
</gene>
<dbReference type="Pfam" id="PF14550">
    <property type="entry name" value="Peptidase_S78_2"/>
    <property type="match status" value="1"/>
</dbReference>
<dbReference type="Proteomes" id="UP000233597">
    <property type="component" value="Unassembled WGS sequence"/>
</dbReference>
<dbReference type="OrthoDB" id="2080376at2"/>
<evidence type="ECO:0000256" key="1">
    <source>
        <dbReference type="SAM" id="MobiDB-lite"/>
    </source>
</evidence>
<evidence type="ECO:0000313" key="3">
    <source>
        <dbReference type="EMBL" id="PKR53523.1"/>
    </source>
</evidence>
<feature type="region of interest" description="Disordered" evidence="1">
    <location>
        <begin position="256"/>
        <end position="276"/>
    </location>
</feature>
<feature type="domain" description="Phage-like element PBSX protein XkdF" evidence="2">
    <location>
        <begin position="41"/>
        <end position="155"/>
    </location>
</feature>